<feature type="region of interest" description="Disordered" evidence="7">
    <location>
        <begin position="401"/>
        <end position="467"/>
    </location>
</feature>
<evidence type="ECO:0000256" key="8">
    <source>
        <dbReference type="SAM" id="Phobius"/>
    </source>
</evidence>
<reference evidence="13" key="1">
    <citation type="journal article" date="2023" name="IMA Fungus">
        <title>Comparative genomic study of the Penicillium genus elucidates a diverse pangenome and 15 lateral gene transfer events.</title>
        <authorList>
            <person name="Petersen C."/>
            <person name="Sorensen T."/>
            <person name="Nielsen M.R."/>
            <person name="Sondergaard T.E."/>
            <person name="Sorensen J.L."/>
            <person name="Fitzpatrick D.A."/>
            <person name="Frisvad J.C."/>
            <person name="Nielsen K.L."/>
        </authorList>
    </citation>
    <scope>NUCLEOTIDE SEQUENCE</scope>
    <source>
        <strain evidence="13">IBT 17514</strain>
    </source>
</reference>
<accession>A0AAD6HF32</accession>
<dbReference type="InterPro" id="IPR045122">
    <property type="entry name" value="Csc1-like"/>
</dbReference>
<gene>
    <name evidence="13" type="ORF">N7493_008697</name>
</gene>
<feature type="region of interest" description="Disordered" evidence="7">
    <location>
        <begin position="284"/>
        <end position="357"/>
    </location>
</feature>
<feature type="transmembrane region" description="Helical" evidence="8">
    <location>
        <begin position="856"/>
        <end position="877"/>
    </location>
</feature>
<feature type="transmembrane region" description="Helical" evidence="8">
    <location>
        <begin position="606"/>
        <end position="630"/>
    </location>
</feature>
<comment type="subcellular location">
    <subcellularLocation>
        <location evidence="1">Membrane</location>
        <topology evidence="1">Multi-pass membrane protein</topology>
    </subcellularLocation>
</comment>
<dbReference type="AlphaFoldDB" id="A0AAD6HF32"/>
<evidence type="ECO:0000259" key="12">
    <source>
        <dbReference type="Pfam" id="PF14703"/>
    </source>
</evidence>
<feature type="domain" description="10TM putative phosphate transporter extracellular tail" evidence="10">
    <location>
        <begin position="1059"/>
        <end position="1135"/>
    </location>
</feature>
<feature type="compositionally biased region" description="Basic and acidic residues" evidence="7">
    <location>
        <begin position="329"/>
        <end position="339"/>
    </location>
</feature>
<evidence type="ECO:0000259" key="10">
    <source>
        <dbReference type="Pfam" id="PF12621"/>
    </source>
</evidence>
<keyword evidence="14" id="KW-1185">Reference proteome</keyword>
<feature type="compositionally biased region" description="Basic and acidic residues" evidence="7">
    <location>
        <begin position="436"/>
        <end position="452"/>
    </location>
</feature>
<keyword evidence="3" id="KW-0813">Transport</keyword>
<dbReference type="EMBL" id="JAQJAN010000013">
    <property type="protein sequence ID" value="KAJ5712229.1"/>
    <property type="molecule type" value="Genomic_DNA"/>
</dbReference>
<evidence type="ECO:0000313" key="13">
    <source>
        <dbReference type="EMBL" id="KAJ5712229.1"/>
    </source>
</evidence>
<proteinExistence type="inferred from homology"/>
<organism evidence="13 14">
    <name type="scientific">Penicillium malachiteum</name>
    <dbReference type="NCBI Taxonomy" id="1324776"/>
    <lineage>
        <taxon>Eukaryota</taxon>
        <taxon>Fungi</taxon>
        <taxon>Dikarya</taxon>
        <taxon>Ascomycota</taxon>
        <taxon>Pezizomycotina</taxon>
        <taxon>Eurotiomycetes</taxon>
        <taxon>Eurotiomycetidae</taxon>
        <taxon>Eurotiales</taxon>
        <taxon>Aspergillaceae</taxon>
        <taxon>Penicillium</taxon>
    </lineage>
</organism>
<dbReference type="Pfam" id="PF14703">
    <property type="entry name" value="PHM7_cyt"/>
    <property type="match status" value="2"/>
</dbReference>
<evidence type="ECO:0008006" key="15">
    <source>
        <dbReference type="Google" id="ProtNLM"/>
    </source>
</evidence>
<evidence type="ECO:0000313" key="14">
    <source>
        <dbReference type="Proteomes" id="UP001215712"/>
    </source>
</evidence>
<dbReference type="Pfam" id="PF12621">
    <property type="entry name" value="PHM7_ext"/>
    <property type="match status" value="1"/>
</dbReference>
<keyword evidence="5 8" id="KW-1133">Transmembrane helix</keyword>
<evidence type="ECO:0000256" key="5">
    <source>
        <dbReference type="ARBA" id="ARBA00022989"/>
    </source>
</evidence>
<dbReference type="InterPro" id="IPR027815">
    <property type="entry name" value="CSC1/OSCA1-like_cyt"/>
</dbReference>
<feature type="compositionally biased region" description="Basic and acidic residues" evidence="7">
    <location>
        <begin position="969"/>
        <end position="990"/>
    </location>
</feature>
<dbReference type="PANTHER" id="PTHR13018:SF20">
    <property type="entry name" value="SPORULATION-SPECIFIC PROTEIN 75"/>
    <property type="match status" value="1"/>
</dbReference>
<evidence type="ECO:0000256" key="3">
    <source>
        <dbReference type="ARBA" id="ARBA00022448"/>
    </source>
</evidence>
<feature type="transmembrane region" description="Helical" evidence="8">
    <location>
        <begin position="748"/>
        <end position="771"/>
    </location>
</feature>
<feature type="transmembrane region" description="Helical" evidence="8">
    <location>
        <begin position="817"/>
        <end position="835"/>
    </location>
</feature>
<feature type="compositionally biased region" description="Polar residues" evidence="7">
    <location>
        <begin position="402"/>
        <end position="418"/>
    </location>
</feature>
<keyword evidence="6 8" id="KW-0472">Membrane</keyword>
<comment type="caution">
    <text evidence="13">The sequence shown here is derived from an EMBL/GenBank/DDBJ whole genome shotgun (WGS) entry which is preliminary data.</text>
</comment>
<reference evidence="13" key="2">
    <citation type="submission" date="2023-01" db="EMBL/GenBank/DDBJ databases">
        <authorList>
            <person name="Petersen C."/>
        </authorList>
    </citation>
    <scope>NUCLEOTIDE SEQUENCE</scope>
    <source>
        <strain evidence="13">IBT 17514</strain>
    </source>
</reference>
<evidence type="ECO:0000256" key="2">
    <source>
        <dbReference type="ARBA" id="ARBA00007779"/>
    </source>
</evidence>
<evidence type="ECO:0000256" key="7">
    <source>
        <dbReference type="SAM" id="MobiDB-lite"/>
    </source>
</evidence>
<feature type="transmembrane region" description="Helical" evidence="8">
    <location>
        <begin position="108"/>
        <end position="127"/>
    </location>
</feature>
<evidence type="ECO:0000259" key="11">
    <source>
        <dbReference type="Pfam" id="PF13967"/>
    </source>
</evidence>
<evidence type="ECO:0000256" key="6">
    <source>
        <dbReference type="ARBA" id="ARBA00023136"/>
    </source>
</evidence>
<name>A0AAD6HF32_9EURO</name>
<feature type="region of interest" description="Disordered" evidence="7">
    <location>
        <begin position="943"/>
        <end position="1030"/>
    </location>
</feature>
<dbReference type="Proteomes" id="UP001215712">
    <property type="component" value="Unassembled WGS sequence"/>
</dbReference>
<dbReference type="InterPro" id="IPR003864">
    <property type="entry name" value="CSC1/OSCA1-like_7TM"/>
</dbReference>
<feature type="transmembrane region" description="Helical" evidence="8">
    <location>
        <begin position="167"/>
        <end position="186"/>
    </location>
</feature>
<feature type="domain" description="CSC1/OSCA1-like N-terminal transmembrane" evidence="11">
    <location>
        <begin position="27"/>
        <end position="188"/>
    </location>
</feature>
<dbReference type="InterPro" id="IPR022257">
    <property type="entry name" value="PHM7_ext"/>
</dbReference>
<keyword evidence="4 8" id="KW-0812">Transmembrane</keyword>
<evidence type="ECO:0000259" key="9">
    <source>
        <dbReference type="Pfam" id="PF02714"/>
    </source>
</evidence>
<feature type="transmembrane region" description="Helical" evidence="8">
    <location>
        <begin position="696"/>
        <end position="720"/>
    </location>
</feature>
<dbReference type="GO" id="GO:0005227">
    <property type="term" value="F:calcium-activated cation channel activity"/>
    <property type="evidence" value="ECO:0007669"/>
    <property type="project" value="InterPro"/>
</dbReference>
<sequence>MTNALIEALEHASSKSSSDEGESLSTFLASLGTSIVIFAVEFFVFLALKDKLTRIYQPRTYLVPDRERMNPAPSGILRWISPVFQTSDAEIIQRSGLDTYFFLRYLRMLLKIFIPLTFLLVPVLIPINRVGGKGTSIAEGTNGSHYTVTGLDQLAWGNVKPTQTHRYWAHLIMAIIVVVYVCAIFFDELRGYIRMRQAYMTSPQHRLRASATTVLVTAIPTEWLTFDALNNLFDVFPGGVRNIWINRNFDELNEKVKRRRRVALKLEAAETSLVRQCKEAHIKQLKAESKKNKKNKKGNTSDDNQALREANKRASQMAMGPGISVNNPHEAHTLAEVLHRQSKKKQPSPPNGTSHKVFDPAIAAAGAVGQGVGKLGKSVLGGLKKVEGGIDHTFTRTGAFFESSTNNHEQPRQKTPNGAVTDERPLVAPDTPTMDLDGHQTTELAAEKEKPEPTQQTDDEDEGANEGEYPIAYNEDYEKMQDGQPLWTKYIKAKDRDTYRLPWFKWSKWPTIWLIGRKVDAIDYCRKELARLNLEIELDQQNPEKFPLMNSAFIQFNHQVAAHMACQSVSHHLPKQMAPRIVEISPDDVIWDNMSMKWWERYVRTFTVLTIICVMVITWAIPVAFTGLLSQLSYLEGFSWLAWLEKLPSWLISAIQGVLPTAFLAILMAILPPILRFLCRKQGVFNGMAVEMTVQNYYFAFLFVQLFLVVTVSSSVASILEGSDSFTNWPTLIANDVPKSSNYFFSYMLLRAMSVSAGALMQVASLIKWFILALLDKTARKKWNRATNLIQIKWGSFFPIYTTLAAIGMIYCVVAPLILIFNLITFSAFWFVYRYRTLYVTKCRFDTGGLLFPRAINQLFTGLYTMELALIFLFFLVRDENDAVSCKGQGIIMVFVLAITIGYQVLLNEAFGPLIRYIPVSLEDDAIRRDEEFKRAQSARLMSAMDSNDDDDDDHETKKDQGIPQPDSEQPHGQDIELKSMEAGREDETAQPKPVNSRHHSWASRSSKRQSDLSYGYGDNSARSSPTANSMREKIVHDTEGQKYYSHNLTNIFAGINDELEDLTPDERDELVQRAFRHEALRAKQPVIWIPRDDIGVSDDEIYRTKEFSQHIWISNEYQALDEKSKTIYSRRPPDFSDLELIQL</sequence>
<dbReference type="Pfam" id="PF13967">
    <property type="entry name" value="RSN1_TM"/>
    <property type="match status" value="1"/>
</dbReference>
<protein>
    <recommendedName>
        <fullName evidence="15">DUF221-domain-containing protein</fullName>
    </recommendedName>
</protein>
<feature type="domain" description="CSC1/OSCA1-like cytosolic" evidence="12">
    <location>
        <begin position="212"/>
        <end position="283"/>
    </location>
</feature>
<evidence type="ECO:0000256" key="1">
    <source>
        <dbReference type="ARBA" id="ARBA00004141"/>
    </source>
</evidence>
<feature type="compositionally biased region" description="Polar residues" evidence="7">
    <location>
        <begin position="1021"/>
        <end position="1030"/>
    </location>
</feature>
<dbReference type="GO" id="GO:0005886">
    <property type="term" value="C:plasma membrane"/>
    <property type="evidence" value="ECO:0007669"/>
    <property type="project" value="TreeGrafter"/>
</dbReference>
<dbReference type="PANTHER" id="PTHR13018">
    <property type="entry name" value="PROBABLE MEMBRANE PROTEIN DUF221-RELATED"/>
    <property type="match status" value="1"/>
</dbReference>
<evidence type="ECO:0000256" key="4">
    <source>
        <dbReference type="ARBA" id="ARBA00022692"/>
    </source>
</evidence>
<feature type="compositionally biased region" description="Basic residues" evidence="7">
    <location>
        <begin position="996"/>
        <end position="1008"/>
    </location>
</feature>
<feature type="transmembrane region" description="Helical" evidence="8">
    <location>
        <begin position="889"/>
        <end position="907"/>
    </location>
</feature>
<feature type="domain" description="CSC1/OSCA1-like cytosolic" evidence="12">
    <location>
        <begin position="487"/>
        <end position="593"/>
    </location>
</feature>
<feature type="transmembrane region" description="Helical" evidence="8">
    <location>
        <begin position="27"/>
        <end position="48"/>
    </location>
</feature>
<comment type="similarity">
    <text evidence="2">Belongs to the CSC1 (TC 1.A.17) family.</text>
</comment>
<feature type="transmembrane region" description="Helical" evidence="8">
    <location>
        <begin position="650"/>
        <end position="675"/>
    </location>
</feature>
<dbReference type="InterPro" id="IPR032880">
    <property type="entry name" value="CSC1/OSCA1-like_N"/>
</dbReference>
<dbReference type="Pfam" id="PF02714">
    <property type="entry name" value="RSN1_7TM"/>
    <property type="match status" value="1"/>
</dbReference>
<feature type="domain" description="CSC1/OSCA1-like 7TM region" evidence="9">
    <location>
        <begin position="604"/>
        <end position="874"/>
    </location>
</feature>